<dbReference type="AlphaFoldDB" id="A0A914RWW2"/>
<evidence type="ECO:0000313" key="2">
    <source>
        <dbReference type="WBParaSite" id="PEQ_0000935401-mRNA-1"/>
    </source>
</evidence>
<dbReference type="GO" id="GO:0000398">
    <property type="term" value="P:mRNA splicing, via spliceosome"/>
    <property type="evidence" value="ECO:0007669"/>
    <property type="project" value="InterPro"/>
</dbReference>
<name>A0A914RWW2_PAREQ</name>
<evidence type="ECO:0000313" key="1">
    <source>
        <dbReference type="Proteomes" id="UP000887564"/>
    </source>
</evidence>
<organism evidence="1 2">
    <name type="scientific">Parascaris equorum</name>
    <name type="common">Equine roundworm</name>
    <dbReference type="NCBI Taxonomy" id="6256"/>
    <lineage>
        <taxon>Eukaryota</taxon>
        <taxon>Metazoa</taxon>
        <taxon>Ecdysozoa</taxon>
        <taxon>Nematoda</taxon>
        <taxon>Chromadorea</taxon>
        <taxon>Rhabditida</taxon>
        <taxon>Spirurina</taxon>
        <taxon>Ascaridomorpha</taxon>
        <taxon>Ascaridoidea</taxon>
        <taxon>Ascarididae</taxon>
        <taxon>Parascaris</taxon>
    </lineage>
</organism>
<keyword evidence="1" id="KW-1185">Reference proteome</keyword>
<protein>
    <submittedName>
        <fullName evidence="2">Uncharacterized protein</fullName>
    </submittedName>
</protein>
<dbReference type="GO" id="GO:0005681">
    <property type="term" value="C:spliceosomal complex"/>
    <property type="evidence" value="ECO:0007669"/>
    <property type="project" value="InterPro"/>
</dbReference>
<dbReference type="WBParaSite" id="PEQ_0000935401-mRNA-1">
    <property type="protein sequence ID" value="PEQ_0000935401-mRNA-1"/>
    <property type="gene ID" value="PEQ_0000935401"/>
</dbReference>
<sequence>MVVPIVGMGIDVQRRTGSEKTIALQYDAEGKLRHDAIARIGHAKDKVGPSANVNFLGISHRCFWTVSQGKVEREFFPFSEGVFNSEKVENDRFKIIYSRLSDMKSKVIDEEDESFQRPDEETIAERTESTRLALEKITASKLPAEDKAVIIRWQVLYQFVMQR</sequence>
<accession>A0A914RWW2</accession>
<dbReference type="InterPro" id="IPR017862">
    <property type="entry name" value="SKI-int_prot_SKIP"/>
</dbReference>
<dbReference type="PANTHER" id="PTHR12096">
    <property type="entry name" value="NUCLEAR PROTEIN SKIP-RELATED"/>
    <property type="match status" value="1"/>
</dbReference>
<reference evidence="2" key="1">
    <citation type="submission" date="2022-11" db="UniProtKB">
        <authorList>
            <consortium name="WormBaseParasite"/>
        </authorList>
    </citation>
    <scope>IDENTIFICATION</scope>
</reference>
<dbReference type="Proteomes" id="UP000887564">
    <property type="component" value="Unplaced"/>
</dbReference>
<proteinExistence type="predicted"/>